<proteinExistence type="predicted"/>
<dbReference type="AlphaFoldDB" id="A0A2B1K2D9"/>
<comment type="caution">
    <text evidence="1">The sequence shown here is derived from an EMBL/GenBank/DDBJ whole genome shotgun (WGS) entry which is preliminary data.</text>
</comment>
<gene>
    <name evidence="1" type="ORF">COJ50_24900</name>
</gene>
<name>A0A2B1K2D9_BACCE</name>
<evidence type="ECO:0000313" key="1">
    <source>
        <dbReference type="EMBL" id="PFN19010.1"/>
    </source>
</evidence>
<reference evidence="1 2" key="1">
    <citation type="submission" date="2017-09" db="EMBL/GenBank/DDBJ databases">
        <title>Large-scale bioinformatics analysis of Bacillus genomes uncovers conserved roles of natural products in bacterial physiology.</title>
        <authorList>
            <consortium name="Agbiome Team Llc"/>
            <person name="Bleich R.M."/>
            <person name="Grubbs K.J."/>
            <person name="Santa Maria K.C."/>
            <person name="Allen S.E."/>
            <person name="Farag S."/>
            <person name="Shank E.A."/>
            <person name="Bowers A."/>
        </authorList>
    </citation>
    <scope>NUCLEOTIDE SEQUENCE [LARGE SCALE GENOMIC DNA]</scope>
    <source>
        <strain evidence="1 2">AFS076905</strain>
    </source>
</reference>
<accession>A0A2B1K2D9</accession>
<organism evidence="1 2">
    <name type="scientific">Bacillus cereus</name>
    <dbReference type="NCBI Taxonomy" id="1396"/>
    <lineage>
        <taxon>Bacteria</taxon>
        <taxon>Bacillati</taxon>
        <taxon>Bacillota</taxon>
        <taxon>Bacilli</taxon>
        <taxon>Bacillales</taxon>
        <taxon>Bacillaceae</taxon>
        <taxon>Bacillus</taxon>
        <taxon>Bacillus cereus group</taxon>
    </lineage>
</organism>
<sequence length="96" mass="11627">MIIAQVFTFNNIIFHRNIYLVCRWCQLHWYYPKLASFLLLLKETKFIPKKNQEAKIGYLYVIKMYEEEKEVGSFTTFAFDNYVNTKVPQLNNLEDF</sequence>
<protein>
    <submittedName>
        <fullName evidence="1">Uncharacterized protein</fullName>
    </submittedName>
</protein>
<dbReference type="EMBL" id="NUYN01000047">
    <property type="protein sequence ID" value="PFN19010.1"/>
    <property type="molecule type" value="Genomic_DNA"/>
</dbReference>
<dbReference type="Proteomes" id="UP000225182">
    <property type="component" value="Unassembled WGS sequence"/>
</dbReference>
<evidence type="ECO:0000313" key="2">
    <source>
        <dbReference type="Proteomes" id="UP000225182"/>
    </source>
</evidence>